<evidence type="ECO:0000313" key="2">
    <source>
        <dbReference type="EMBL" id="CAH1798221.1"/>
    </source>
</evidence>
<sequence>MLSQLAKGEGTWNGALDFERPTQSLSPRAFHKLPKENTFPDISNPSQAWTSTEDHRHGITISPRLKSAISSFSQGQIEKPNGELVLPKTYTTRKGALLLFAGPNDIDNVMHKKQNKLLRKRKKAGQKTVYDVSAKLGTMDRLAKSVLVYGDEEFDEEDASISDPKGKIMLRFLHSLDDKMADLRAQPGGDFNFYLRDIKSRASARSRLTQPSQAEIDPAQELQEAMEQVNQFVPTPIEGSAAGDAASRLTTPISERFCESLASQFVRPTSQMSAARSGAESQQRPLSAQSNTSTQRSFQVLSANKLAASLQSRHHIGGASSTPLINRTGLDGERRAMSTIPPNVQINYTKPDPGTAARPTSPSHHGSHTGSRPHSAILSRPGSSRSRSNIGSRPKSGHSLHGEMAAHVSVYSRASTDKIADQQLQQYYAENLHGSHPGSRTSSKLSNQNPHAPSFPLQPIVGHDTPHIADGRFPEDEPGSIDPSLMNDDEIILPSDDDGAGEEGGSRLHSSMGRHTMGTPSTHPMPDMRVHVRHTLADHPDLVGLNRGSPAISRQDGSITVDRPPSYMKSGSSHGTTSRVSLRDNEDGEQILVNQSDDLNQATQPLMPQYQGIMSEGSTFSLENTRPESQNLGEFVIEDSVSQMEPYSVHSRGGSAKSGRSRSAGGSRIATPLNENNNEEIQEIIDGFASQFASQNASRVQSASSFTKSRSPTIRHVTPDIIVPKEAEIEEPAWGNTEDGSEYNVLNQSGAIPASLRSPSRPSTRPSSGHGHSVPSSPGLNIDIPLPHPPESPHPQRQGSSGVRSGVTTPEAELAQLPKEHPPSVRVPSVNEPSVHEHEPSVHESVHEPTDKVPSEHPQSPAPPSEKAASIKAPSEKARSVKSAKPTKQPSAPQADKAPPAKPRPPGRLAKSQKPDKSYKDPLGITSVSNKTPDGKKTPRTAVQDTPVEPPSVMNLDDLLKPTREEEEKRKREEAEKEAARLADLHAAAAEKAKQLQMEKEREEAISPVRKDLDDINAMEKKVSGMLKETGEDMGEGLTAEELELRAQMLKEKMEEAEALMMEADGAKPAQRTLGKPRSEKKTGKKGGKKGSKGKGKEKSDDESVNLIAQKEALKEQRRLEAERKLEEERLLKEKIAEKEEEKYRKKQLADRQARDMELEMRALEEQAEEARQAEEEAREALAETRKNSREEREARRQAEIERKKRDAQEKREEARRVKEAARQREQEMLMRMADADTRRKMMEEERYRREMEEEAEAERIEEEERRAMREAEEEEERIAALEKAAEEEAMVRLIREREEAEKRQRLLREEAAKMQEEEEKKRKAFEEEQRRLEVEMRKRELEEQERKEQEKERLLKLKQLEEEAQDKLHQAMEKRRQAAMKRREQNLEQRAHLESVKHGQGMTKPWLFSYYVLWPRETYEKLMGVGDDKKKKKPKPKAKPK</sequence>
<accession>A0A8S4PY38</accession>
<dbReference type="EMBL" id="CAIIXF020000011">
    <property type="protein sequence ID" value="CAH1798221.1"/>
    <property type="molecule type" value="Genomic_DNA"/>
</dbReference>
<feature type="region of interest" description="Disordered" evidence="1">
    <location>
        <begin position="991"/>
        <end position="1012"/>
    </location>
</feature>
<organism evidence="2 3">
    <name type="scientific">Owenia fusiformis</name>
    <name type="common">Polychaete worm</name>
    <dbReference type="NCBI Taxonomy" id="6347"/>
    <lineage>
        <taxon>Eukaryota</taxon>
        <taxon>Metazoa</taxon>
        <taxon>Spiralia</taxon>
        <taxon>Lophotrochozoa</taxon>
        <taxon>Annelida</taxon>
        <taxon>Polychaeta</taxon>
        <taxon>Sedentaria</taxon>
        <taxon>Canalipalpata</taxon>
        <taxon>Sabellida</taxon>
        <taxon>Oweniida</taxon>
        <taxon>Oweniidae</taxon>
        <taxon>Owenia</taxon>
    </lineage>
</organism>
<dbReference type="OrthoDB" id="10072545at2759"/>
<feature type="region of interest" description="Disordered" evidence="1">
    <location>
        <begin position="1165"/>
        <end position="1272"/>
    </location>
</feature>
<feature type="region of interest" description="Disordered" evidence="1">
    <location>
        <begin position="643"/>
        <end position="676"/>
    </location>
</feature>
<reference evidence="2" key="1">
    <citation type="submission" date="2022-03" db="EMBL/GenBank/DDBJ databases">
        <authorList>
            <person name="Martin C."/>
        </authorList>
    </citation>
    <scope>NUCLEOTIDE SEQUENCE</scope>
</reference>
<feature type="compositionally biased region" description="Acidic residues" evidence="1">
    <location>
        <begin position="487"/>
        <end position="501"/>
    </location>
</feature>
<feature type="region of interest" description="Disordered" evidence="1">
    <location>
        <begin position="1057"/>
        <end position="1108"/>
    </location>
</feature>
<dbReference type="PANTHER" id="PTHR21937:SF6">
    <property type="entry name" value="CCDC66 DOMAIN-CONTAINING PROTEIN"/>
    <property type="match status" value="1"/>
</dbReference>
<protein>
    <submittedName>
        <fullName evidence="2">Uncharacterized protein</fullName>
    </submittedName>
</protein>
<feature type="compositionally biased region" description="Acidic residues" evidence="1">
    <location>
        <begin position="1253"/>
        <end position="1262"/>
    </location>
</feature>
<feature type="compositionally biased region" description="Low complexity" evidence="1">
    <location>
        <begin position="888"/>
        <end position="898"/>
    </location>
</feature>
<feature type="compositionally biased region" description="Basic residues" evidence="1">
    <location>
        <begin position="1083"/>
        <end position="1094"/>
    </location>
</feature>
<feature type="compositionally biased region" description="Polar residues" evidence="1">
    <location>
        <begin position="569"/>
        <end position="580"/>
    </location>
</feature>
<proteinExistence type="predicted"/>
<feature type="compositionally biased region" description="Polar residues" evidence="1">
    <location>
        <begin position="438"/>
        <end position="451"/>
    </location>
</feature>
<feature type="region of interest" description="Disordered" evidence="1">
    <location>
        <begin position="540"/>
        <end position="585"/>
    </location>
</feature>
<dbReference type="PANTHER" id="PTHR21937">
    <property type="entry name" value="CCDC66 DOMAIN-CONTAINING PROTEIN"/>
    <property type="match status" value="1"/>
</dbReference>
<feature type="compositionally biased region" description="Basic and acidic residues" evidence="1">
    <location>
        <begin position="834"/>
        <end position="855"/>
    </location>
</feature>
<feature type="compositionally biased region" description="Low complexity" evidence="1">
    <location>
        <begin position="358"/>
        <end position="394"/>
    </location>
</feature>
<feature type="compositionally biased region" description="Low complexity" evidence="1">
    <location>
        <begin position="755"/>
        <end position="779"/>
    </location>
</feature>
<feature type="compositionally biased region" description="Basic and acidic residues" evidence="1">
    <location>
        <begin position="1165"/>
        <end position="1252"/>
    </location>
</feature>
<feature type="region of interest" description="Disordered" evidence="1">
    <location>
        <begin position="751"/>
        <end position="979"/>
    </location>
</feature>
<keyword evidence="3" id="KW-1185">Reference proteome</keyword>
<feature type="compositionally biased region" description="Basic and acidic residues" evidence="1">
    <location>
        <begin position="464"/>
        <end position="475"/>
    </location>
</feature>
<dbReference type="Proteomes" id="UP000749559">
    <property type="component" value="Unassembled WGS sequence"/>
</dbReference>
<feature type="compositionally biased region" description="Polar residues" evidence="1">
    <location>
        <begin position="797"/>
        <end position="808"/>
    </location>
</feature>
<feature type="compositionally biased region" description="Low complexity" evidence="1">
    <location>
        <begin position="651"/>
        <end position="668"/>
    </location>
</feature>
<feature type="region of interest" description="Disordered" evidence="1">
    <location>
        <begin position="1129"/>
        <end position="1153"/>
    </location>
</feature>
<feature type="region of interest" description="Disordered" evidence="1">
    <location>
        <begin position="1"/>
        <end position="20"/>
    </location>
</feature>
<feature type="compositionally biased region" description="Basic and acidic residues" evidence="1">
    <location>
        <begin position="958"/>
        <end position="979"/>
    </location>
</feature>
<evidence type="ECO:0000313" key="3">
    <source>
        <dbReference type="Proteomes" id="UP000749559"/>
    </source>
</evidence>
<dbReference type="InterPro" id="IPR031440">
    <property type="entry name" value="DUF4670"/>
</dbReference>
<feature type="region of interest" description="Disordered" evidence="1">
    <location>
        <begin position="269"/>
        <end position="297"/>
    </location>
</feature>
<feature type="region of interest" description="Disordered" evidence="1">
    <location>
        <begin position="335"/>
        <end position="401"/>
    </location>
</feature>
<gene>
    <name evidence="2" type="ORF">OFUS_LOCUS22388</name>
</gene>
<name>A0A8S4PY38_OWEFU</name>
<comment type="caution">
    <text evidence="2">The sequence shown here is derived from an EMBL/GenBank/DDBJ whole genome shotgun (WGS) entry which is preliminary data.</text>
</comment>
<feature type="region of interest" description="Disordered" evidence="1">
    <location>
        <begin position="432"/>
        <end position="524"/>
    </location>
</feature>
<feature type="region of interest" description="Disordered" evidence="1">
    <location>
        <begin position="1367"/>
        <end position="1388"/>
    </location>
</feature>
<evidence type="ECO:0000256" key="1">
    <source>
        <dbReference type="SAM" id="MobiDB-lite"/>
    </source>
</evidence>